<comment type="caution">
    <text evidence="2">The sequence shown here is derived from an EMBL/GenBank/DDBJ whole genome shotgun (WGS) entry which is preliminary data.</text>
</comment>
<dbReference type="RefSeq" id="WP_133333122.1">
    <property type="nucleotide sequence ID" value="NZ_SMYO01000002.1"/>
</dbReference>
<evidence type="ECO:0000313" key="2">
    <source>
        <dbReference type="EMBL" id="TDK64183.1"/>
    </source>
</evidence>
<feature type="transmembrane region" description="Helical" evidence="1">
    <location>
        <begin position="74"/>
        <end position="93"/>
    </location>
</feature>
<keyword evidence="1" id="KW-0472">Membrane</keyword>
<dbReference type="Pfam" id="PF04854">
    <property type="entry name" value="DUF624"/>
    <property type="match status" value="1"/>
</dbReference>
<feature type="transmembrane region" description="Helical" evidence="1">
    <location>
        <begin position="176"/>
        <end position="197"/>
    </location>
</feature>
<accession>A0A4R5VY72</accession>
<evidence type="ECO:0000313" key="3">
    <source>
        <dbReference type="Proteomes" id="UP000295132"/>
    </source>
</evidence>
<proteinExistence type="predicted"/>
<name>A0A4R5VY72_9BACI</name>
<protein>
    <submittedName>
        <fullName evidence="2">DUF624 domain-containing protein</fullName>
    </submittedName>
</protein>
<organism evidence="2 3">
    <name type="scientific">Bacillus salipaludis</name>
    <dbReference type="NCBI Taxonomy" id="2547811"/>
    <lineage>
        <taxon>Bacteria</taxon>
        <taxon>Bacillati</taxon>
        <taxon>Bacillota</taxon>
        <taxon>Bacilli</taxon>
        <taxon>Bacillales</taxon>
        <taxon>Bacillaceae</taxon>
        <taxon>Bacillus</taxon>
    </lineage>
</organism>
<feature type="transmembrane region" description="Helical" evidence="1">
    <location>
        <begin position="113"/>
        <end position="134"/>
    </location>
</feature>
<reference evidence="2 3" key="1">
    <citation type="submission" date="2019-03" db="EMBL/GenBank/DDBJ databases">
        <title>Bacillus niacini sp. nov. a Nicotinate-Metabolizing Mesophile Isolated from Soil.</title>
        <authorList>
            <person name="Zhang G."/>
        </authorList>
    </citation>
    <scope>NUCLEOTIDE SEQUENCE [LARGE SCALE GENOMIC DNA]</scope>
    <source>
        <strain evidence="2 3">WN066</strain>
    </source>
</reference>
<dbReference type="InterPro" id="IPR006938">
    <property type="entry name" value="DUF624"/>
</dbReference>
<dbReference type="Proteomes" id="UP000295132">
    <property type="component" value="Unassembled WGS sequence"/>
</dbReference>
<dbReference type="EMBL" id="SMYO01000002">
    <property type="protein sequence ID" value="TDK64183.1"/>
    <property type="molecule type" value="Genomic_DNA"/>
</dbReference>
<sequence length="207" mass="23773">MKKRSINGLYAFTEWITKFAYVNLLWIGLSFLGLVVFGFFPATVALFTVLRKWMMGENDIPVFRTFWDAYKKEFLKSNLIGVIFLLLAGIIYLDLSYMKIGQSNLLQLTHIPLYLIIIAIIMTILYIFPVYVHYEVKFIQLFKNAFFIMLINPISNLVMLLGVAAAIFVMKVLPGLLFFFGGSISAAIIMSSCYLAFQRIEKKQKEA</sequence>
<keyword evidence="1" id="KW-1133">Transmembrane helix</keyword>
<keyword evidence="1" id="KW-0812">Transmembrane</keyword>
<gene>
    <name evidence="2" type="ORF">E2K98_04795</name>
</gene>
<dbReference type="AlphaFoldDB" id="A0A4R5VY72"/>
<feature type="transmembrane region" description="Helical" evidence="1">
    <location>
        <begin position="146"/>
        <end position="170"/>
    </location>
</feature>
<feature type="transmembrane region" description="Helical" evidence="1">
    <location>
        <begin position="24"/>
        <end position="50"/>
    </location>
</feature>
<evidence type="ECO:0000256" key="1">
    <source>
        <dbReference type="SAM" id="Phobius"/>
    </source>
</evidence>